<keyword evidence="2" id="KW-0238">DNA-binding</keyword>
<dbReference type="InterPro" id="IPR003313">
    <property type="entry name" value="AraC-bd"/>
</dbReference>
<organism evidence="6 7">
    <name type="scientific">Paenibacillus cisolokensis</name>
    <dbReference type="NCBI Taxonomy" id="1658519"/>
    <lineage>
        <taxon>Bacteria</taxon>
        <taxon>Bacillati</taxon>
        <taxon>Bacillota</taxon>
        <taxon>Bacilli</taxon>
        <taxon>Bacillales</taxon>
        <taxon>Paenibacillaceae</taxon>
        <taxon>Paenibacillus</taxon>
    </lineage>
</organism>
<evidence type="ECO:0000259" key="5">
    <source>
        <dbReference type="PROSITE" id="PS01124"/>
    </source>
</evidence>
<dbReference type="SUPFAM" id="SSF46689">
    <property type="entry name" value="Homeodomain-like"/>
    <property type="match status" value="2"/>
</dbReference>
<reference evidence="6 7" key="1">
    <citation type="submission" date="2021-04" db="EMBL/GenBank/DDBJ databases">
        <title>Draft genome sequence of Paenibacillus cisolokensis, LC2-13A.</title>
        <authorList>
            <person name="Uke A."/>
            <person name="Chhe C."/>
            <person name="Baramee S."/>
            <person name="Kosugi A."/>
        </authorList>
    </citation>
    <scope>NUCLEOTIDE SEQUENCE [LARGE SCALE GENOMIC DNA]</scope>
    <source>
        <strain evidence="6 7">LC2-13A</strain>
    </source>
</reference>
<dbReference type="RefSeq" id="WP_062489485.1">
    <property type="nucleotide sequence ID" value="NZ_BOVJ01000142.1"/>
</dbReference>
<dbReference type="SUPFAM" id="SSF51215">
    <property type="entry name" value="Regulatory protein AraC"/>
    <property type="match status" value="1"/>
</dbReference>
<dbReference type="PROSITE" id="PS01124">
    <property type="entry name" value="HTH_ARAC_FAMILY_2"/>
    <property type="match status" value="1"/>
</dbReference>
<dbReference type="InterPro" id="IPR037923">
    <property type="entry name" value="HTH-like"/>
</dbReference>
<evidence type="ECO:0000256" key="3">
    <source>
        <dbReference type="ARBA" id="ARBA00023159"/>
    </source>
</evidence>
<dbReference type="Pfam" id="PF12833">
    <property type="entry name" value="HTH_18"/>
    <property type="match status" value="1"/>
</dbReference>
<keyword evidence="7" id="KW-1185">Reference proteome</keyword>
<keyword evidence="1" id="KW-0805">Transcription regulation</keyword>
<evidence type="ECO:0000256" key="4">
    <source>
        <dbReference type="ARBA" id="ARBA00023163"/>
    </source>
</evidence>
<dbReference type="InterPro" id="IPR009057">
    <property type="entry name" value="Homeodomain-like_sf"/>
</dbReference>
<dbReference type="Gene3D" id="2.60.120.280">
    <property type="entry name" value="Regulatory protein AraC"/>
    <property type="match status" value="1"/>
</dbReference>
<proteinExistence type="predicted"/>
<name>A0ABQ4NCM8_9BACL</name>
<dbReference type="SMART" id="SM00342">
    <property type="entry name" value="HTH_ARAC"/>
    <property type="match status" value="1"/>
</dbReference>
<evidence type="ECO:0000256" key="1">
    <source>
        <dbReference type="ARBA" id="ARBA00023015"/>
    </source>
</evidence>
<dbReference type="Gene3D" id="1.10.10.60">
    <property type="entry name" value="Homeodomain-like"/>
    <property type="match status" value="2"/>
</dbReference>
<dbReference type="InterPro" id="IPR020449">
    <property type="entry name" value="Tscrpt_reg_AraC-type_HTH"/>
</dbReference>
<accession>A0ABQ4NCM8</accession>
<evidence type="ECO:0000313" key="7">
    <source>
        <dbReference type="Proteomes" id="UP000680304"/>
    </source>
</evidence>
<dbReference type="Proteomes" id="UP000680304">
    <property type="component" value="Unassembled WGS sequence"/>
</dbReference>
<dbReference type="Pfam" id="PF02311">
    <property type="entry name" value="AraC_binding"/>
    <property type="match status" value="1"/>
</dbReference>
<protein>
    <submittedName>
        <fullName evidence="6">AraC family transcriptional regulator</fullName>
    </submittedName>
</protein>
<evidence type="ECO:0000256" key="2">
    <source>
        <dbReference type="ARBA" id="ARBA00023125"/>
    </source>
</evidence>
<dbReference type="PANTHER" id="PTHR46796">
    <property type="entry name" value="HTH-TYPE TRANSCRIPTIONAL ACTIVATOR RHAS-RELATED"/>
    <property type="match status" value="1"/>
</dbReference>
<feature type="domain" description="HTH araC/xylS-type" evidence="5">
    <location>
        <begin position="173"/>
        <end position="272"/>
    </location>
</feature>
<sequence>MAVNIFPVLTDNERRLPLCVTTAGYWTNQESIVRPDGFPSYQWLQAVSGKGVLRTDGRELIVGPGQGMLLMANEAHEYEPLEAPWGVHWIGFDGPRAAEMLRDLGYDRSDVLFISNPDATLKTMMEITSLLGSYQPAAALEASAALYRLLLDLHRYGSRTELRSRKHHLDAIAPALEHMEKHYARTIPLDELARLVGFTPQHVCFLFQQALGLRPIEFLTRVRIRKAKELLLNEPDLEVQTVAARVGYDHPSYFIKLFKQQEGVTPVMFRRIHSSRNL</sequence>
<keyword evidence="4" id="KW-0804">Transcription</keyword>
<dbReference type="InterPro" id="IPR050204">
    <property type="entry name" value="AraC_XylS_family_regulators"/>
</dbReference>
<dbReference type="InterPro" id="IPR018062">
    <property type="entry name" value="HTH_AraC-typ_CS"/>
</dbReference>
<dbReference type="PRINTS" id="PR00032">
    <property type="entry name" value="HTHARAC"/>
</dbReference>
<gene>
    <name evidence="6" type="ORF">PACILC2_41940</name>
</gene>
<dbReference type="EMBL" id="BOVJ01000142">
    <property type="protein sequence ID" value="GIQ65626.1"/>
    <property type="molecule type" value="Genomic_DNA"/>
</dbReference>
<dbReference type="InterPro" id="IPR018060">
    <property type="entry name" value="HTH_AraC"/>
</dbReference>
<comment type="caution">
    <text evidence="6">The sequence shown here is derived from an EMBL/GenBank/DDBJ whole genome shotgun (WGS) entry which is preliminary data.</text>
</comment>
<dbReference type="PROSITE" id="PS00041">
    <property type="entry name" value="HTH_ARAC_FAMILY_1"/>
    <property type="match status" value="1"/>
</dbReference>
<evidence type="ECO:0000313" key="6">
    <source>
        <dbReference type="EMBL" id="GIQ65626.1"/>
    </source>
</evidence>
<keyword evidence="3" id="KW-0010">Activator</keyword>